<evidence type="ECO:0000256" key="6">
    <source>
        <dbReference type="ARBA" id="ARBA00023136"/>
    </source>
</evidence>
<feature type="transmembrane region" description="Helical" evidence="7">
    <location>
        <begin position="70"/>
        <end position="87"/>
    </location>
</feature>
<dbReference type="InterPro" id="IPR000917">
    <property type="entry name" value="Sulfatase_N"/>
</dbReference>
<sequence length="618" mass="72040">MRKIYIYKNYINILLVVALSFAISIVGVQISSVFSLVIVWRFIKSPILFILNTLPITLFMLFIFFITSRIWASFFFGGAPFLILHFINRFKIRLRHEPFVPADIYLGNESTKVINLSQLPFNAKLYGLIAVFILFSLFLLLCVKSKPMKLLQRGIGILLTVVLSFTLYNTIYSNTSLYNKFKIYGSQYSQIDVVNSRGFIYSFLIKTHTFDLPVPEGYSPSECENILSKYNNIKEDENVKLPHIIAVMSEAFWDIDKVEQIEFNKGYDPLENFNKITSQSYYGKIVTTIFAGGTSDSEFSFLTGHSKTTLSDFANPYINLIRKDTYALPWILKSKGYKTTGFHPGFPWFYNRYNVYDYFGFDNIFFIDDMDIDRENTYYVSDMDAFKFLLDDFSSHLNNHPDTPYFNFTVTIQNHGPYANYDLGNPEIIKKESIDSEYYHLVNNYTNGLMSCDKALGYLVGQLEKINEPVVLLYFSDHLPLLGENFSGYKAMNYNIGTSGDLEAYLNTYETPYFIWSNSPAKDLLKDQGKTPFVGEAPYISVHYLVLELFDYIGLNDIDYFQYLRELREEFQVMTNRFYKTKDGAYTEDLNLEQMEKINEYKLLQYYMLFDKNVESFR</sequence>
<accession>A0A2K9EBP0</accession>
<evidence type="ECO:0000256" key="1">
    <source>
        <dbReference type="ARBA" id="ARBA00004651"/>
    </source>
</evidence>
<keyword evidence="5 7" id="KW-1133">Transmembrane helix</keyword>
<evidence type="ECO:0000256" key="5">
    <source>
        <dbReference type="ARBA" id="ARBA00022989"/>
    </source>
</evidence>
<feature type="transmembrane region" description="Helical" evidence="7">
    <location>
        <begin position="12"/>
        <end position="40"/>
    </location>
</feature>
<dbReference type="RefSeq" id="WP_101299196.1">
    <property type="nucleotide sequence ID" value="NZ_DAONOL010000008.1"/>
</dbReference>
<comment type="pathway">
    <text evidence="2">Cell wall biogenesis; lipoteichoic acid biosynthesis.</text>
</comment>
<gene>
    <name evidence="9" type="primary">ltaS1</name>
    <name evidence="9" type="ORF">HVS_03385</name>
</gene>
<evidence type="ECO:0000256" key="4">
    <source>
        <dbReference type="ARBA" id="ARBA00022692"/>
    </source>
</evidence>
<evidence type="ECO:0000313" key="9">
    <source>
        <dbReference type="EMBL" id="AUG56625.1"/>
    </source>
</evidence>
<dbReference type="SUPFAM" id="SSF53649">
    <property type="entry name" value="Alkaline phosphatase-like"/>
    <property type="match status" value="1"/>
</dbReference>
<reference evidence="9 10" key="1">
    <citation type="submission" date="2017-12" db="EMBL/GenBank/DDBJ databases">
        <title>Complete genome sequence of Herbivorax saccincola GGR1, a novel Cellulosome-producing hydrolytic bacterium in a thermophilic biogas plant, established by Illumina and Nanopore MinION sequencing.</title>
        <authorList>
            <person name="Pechtl A."/>
            <person name="Ruckert C."/>
            <person name="Koeck D.E."/>
            <person name="Maus I."/>
            <person name="Winkler A."/>
            <person name="Kalinowski J."/>
            <person name="Puhler A."/>
            <person name="Schwarz W.W."/>
            <person name="Zverlov V.V."/>
            <person name="Schluter A."/>
            <person name="Liebl W."/>
        </authorList>
    </citation>
    <scope>NUCLEOTIDE SEQUENCE [LARGE SCALE GENOMIC DNA]</scope>
    <source>
        <strain evidence="10">SR1</strain>
    </source>
</reference>
<dbReference type="Proteomes" id="UP000233534">
    <property type="component" value="Chromosome"/>
</dbReference>
<name>A0A2K9EBP0_9FIRM</name>
<dbReference type="KEGG" id="hsc:HVS_03385"/>
<dbReference type="PANTHER" id="PTHR47371:SF3">
    <property type="entry name" value="PHOSPHOGLYCEROL TRANSFERASE I"/>
    <property type="match status" value="1"/>
</dbReference>
<organism evidence="9 10">
    <name type="scientific">Acetivibrio saccincola</name>
    <dbReference type="NCBI Taxonomy" id="1677857"/>
    <lineage>
        <taxon>Bacteria</taxon>
        <taxon>Bacillati</taxon>
        <taxon>Bacillota</taxon>
        <taxon>Clostridia</taxon>
        <taxon>Eubacteriales</taxon>
        <taxon>Oscillospiraceae</taxon>
        <taxon>Acetivibrio</taxon>
    </lineage>
</organism>
<evidence type="ECO:0000313" key="10">
    <source>
        <dbReference type="Proteomes" id="UP000233534"/>
    </source>
</evidence>
<evidence type="ECO:0000256" key="7">
    <source>
        <dbReference type="SAM" id="Phobius"/>
    </source>
</evidence>
<keyword evidence="10" id="KW-1185">Reference proteome</keyword>
<feature type="domain" description="Sulfatase N-terminal" evidence="8">
    <location>
        <begin position="242"/>
        <end position="523"/>
    </location>
</feature>
<dbReference type="Pfam" id="PF00884">
    <property type="entry name" value="Sulfatase"/>
    <property type="match status" value="1"/>
</dbReference>
<keyword evidence="4 7" id="KW-0812">Transmembrane</keyword>
<protein>
    <submittedName>
        <fullName evidence="9">Lipoteichoic acid synthase 2</fullName>
    </submittedName>
</protein>
<dbReference type="InterPro" id="IPR050448">
    <property type="entry name" value="OpgB/LTA_synthase_biosynth"/>
</dbReference>
<evidence type="ECO:0000256" key="3">
    <source>
        <dbReference type="ARBA" id="ARBA00022475"/>
    </source>
</evidence>
<evidence type="ECO:0000256" key="2">
    <source>
        <dbReference type="ARBA" id="ARBA00004936"/>
    </source>
</evidence>
<keyword evidence="6 7" id="KW-0472">Membrane</keyword>
<evidence type="ECO:0000259" key="8">
    <source>
        <dbReference type="Pfam" id="PF00884"/>
    </source>
</evidence>
<comment type="subcellular location">
    <subcellularLocation>
        <location evidence="1">Cell membrane</location>
        <topology evidence="1">Multi-pass membrane protein</topology>
    </subcellularLocation>
</comment>
<dbReference type="AlphaFoldDB" id="A0A2K9EBP0"/>
<keyword evidence="3" id="KW-1003">Cell membrane</keyword>
<dbReference type="GO" id="GO:0005886">
    <property type="term" value="C:plasma membrane"/>
    <property type="evidence" value="ECO:0007669"/>
    <property type="project" value="UniProtKB-SubCell"/>
</dbReference>
<dbReference type="PANTHER" id="PTHR47371">
    <property type="entry name" value="LIPOTEICHOIC ACID SYNTHASE"/>
    <property type="match status" value="1"/>
</dbReference>
<dbReference type="EMBL" id="CP025197">
    <property type="protein sequence ID" value="AUG56625.1"/>
    <property type="molecule type" value="Genomic_DNA"/>
</dbReference>
<dbReference type="CDD" id="cd16015">
    <property type="entry name" value="LTA_synthase"/>
    <property type="match status" value="1"/>
</dbReference>
<dbReference type="InterPro" id="IPR017850">
    <property type="entry name" value="Alkaline_phosphatase_core_sf"/>
</dbReference>
<feature type="transmembrane region" description="Helical" evidence="7">
    <location>
        <begin position="125"/>
        <end position="143"/>
    </location>
</feature>
<feature type="transmembrane region" description="Helical" evidence="7">
    <location>
        <begin position="46"/>
        <end position="65"/>
    </location>
</feature>
<proteinExistence type="predicted"/>
<dbReference type="Gene3D" id="3.40.720.10">
    <property type="entry name" value="Alkaline Phosphatase, subunit A"/>
    <property type="match status" value="1"/>
</dbReference>
<feature type="transmembrane region" description="Helical" evidence="7">
    <location>
        <begin position="155"/>
        <end position="172"/>
    </location>
</feature>